<evidence type="ECO:0000313" key="4">
    <source>
        <dbReference type="Proteomes" id="UP000624404"/>
    </source>
</evidence>
<evidence type="ECO:0000256" key="1">
    <source>
        <dbReference type="SAM" id="MobiDB-lite"/>
    </source>
</evidence>
<evidence type="ECO:0000313" key="3">
    <source>
        <dbReference type="EMBL" id="CAD6448061.1"/>
    </source>
</evidence>
<proteinExistence type="predicted"/>
<accession>A0A8H2ZTM0</accession>
<keyword evidence="4" id="KW-1185">Reference proteome</keyword>
<comment type="caution">
    <text evidence="3">The sequence shown here is derived from an EMBL/GenBank/DDBJ whole genome shotgun (WGS) entry which is preliminary data.</text>
</comment>
<sequence length="363" mass="39412">MCDNQSEPAGPSSLPASKSVQLHPLSVSSSKICDFSTTSTVVSSAMNTSTPLSSAQSVPPTPSISSETGDPNTNATSARLNIFGSSSSTTSFNHLKSSSVKVAAGNPAVQTLGNLFTNASHKSIDAPPQKRVKTAHNIAAQLPANEFTNKLDLFRGPEVLVTAGTSLVVKSYRIPRALLVQASQYFETAIKVESIGQVSQEMLQMDCSTLAFDFVVQFLYTGTFVCPSFMAESGSEQITILVDFHELAEKLSLDISDKVLDNIKQLLVDDYRNLLAKHIRKAISFPTGHGLRMLFARSCIHAYLESVNPSNEQARTFIFKKELDELDGFAADLMRVYGEVAEKRVPAKFAESSDLLDGETFYY</sequence>
<organism evidence="3 4">
    <name type="scientific">Sclerotinia trifoliorum</name>
    <dbReference type="NCBI Taxonomy" id="28548"/>
    <lineage>
        <taxon>Eukaryota</taxon>
        <taxon>Fungi</taxon>
        <taxon>Dikarya</taxon>
        <taxon>Ascomycota</taxon>
        <taxon>Pezizomycotina</taxon>
        <taxon>Leotiomycetes</taxon>
        <taxon>Helotiales</taxon>
        <taxon>Sclerotiniaceae</taxon>
        <taxon>Sclerotinia</taxon>
    </lineage>
</organism>
<feature type="region of interest" description="Disordered" evidence="1">
    <location>
        <begin position="48"/>
        <end position="78"/>
    </location>
</feature>
<dbReference type="InterPro" id="IPR011333">
    <property type="entry name" value="SKP1/BTB/POZ_sf"/>
</dbReference>
<gene>
    <name evidence="3" type="ORF">SCLTRI_LOCUS7853</name>
</gene>
<dbReference type="PROSITE" id="PS50097">
    <property type="entry name" value="BTB"/>
    <property type="match status" value="1"/>
</dbReference>
<dbReference type="CDD" id="cd18186">
    <property type="entry name" value="BTB_POZ_ZBTB_KLHL-like"/>
    <property type="match status" value="1"/>
</dbReference>
<dbReference type="EMBL" id="CAJHIA010000030">
    <property type="protein sequence ID" value="CAD6448061.1"/>
    <property type="molecule type" value="Genomic_DNA"/>
</dbReference>
<protein>
    <submittedName>
        <fullName evidence="3">000f50ef-59c4-44bc-892f-b892c69fb2ac</fullName>
    </submittedName>
</protein>
<reference evidence="3" key="1">
    <citation type="submission" date="2020-10" db="EMBL/GenBank/DDBJ databases">
        <authorList>
            <person name="Kusch S."/>
        </authorList>
    </citation>
    <scope>NUCLEOTIDE SEQUENCE</scope>
    <source>
        <strain evidence="3">SwB9</strain>
    </source>
</reference>
<dbReference type="InterPro" id="IPR000210">
    <property type="entry name" value="BTB/POZ_dom"/>
</dbReference>
<dbReference type="AlphaFoldDB" id="A0A8H2ZTM0"/>
<evidence type="ECO:0000259" key="2">
    <source>
        <dbReference type="PROSITE" id="PS50097"/>
    </source>
</evidence>
<feature type="domain" description="BTB" evidence="2">
    <location>
        <begin position="157"/>
        <end position="228"/>
    </location>
</feature>
<dbReference type="Gene3D" id="3.30.710.10">
    <property type="entry name" value="Potassium Channel Kv1.1, Chain A"/>
    <property type="match status" value="1"/>
</dbReference>
<name>A0A8H2ZTM0_9HELO</name>
<dbReference type="OrthoDB" id="3525768at2759"/>
<dbReference type="Proteomes" id="UP000624404">
    <property type="component" value="Unassembled WGS sequence"/>
</dbReference>